<keyword evidence="2" id="KW-0560">Oxidoreductase</keyword>
<name>A0A937K0Z4_9BACT</name>
<dbReference type="Gene3D" id="3.40.50.720">
    <property type="entry name" value="NAD(P)-binding Rossmann-like Domain"/>
    <property type="match status" value="1"/>
</dbReference>
<evidence type="ECO:0000256" key="3">
    <source>
        <dbReference type="ARBA" id="ARBA00023027"/>
    </source>
</evidence>
<dbReference type="Proteomes" id="UP000659388">
    <property type="component" value="Unassembled WGS sequence"/>
</dbReference>
<dbReference type="AlphaFoldDB" id="A0A937K0Z4"/>
<dbReference type="EMBL" id="JAESIY010000018">
    <property type="protein sequence ID" value="MBL3658838.1"/>
    <property type="molecule type" value="Genomic_DNA"/>
</dbReference>
<dbReference type="InterPro" id="IPR002347">
    <property type="entry name" value="SDR_fam"/>
</dbReference>
<dbReference type="InterPro" id="IPR057326">
    <property type="entry name" value="KR_dom"/>
</dbReference>
<dbReference type="RefSeq" id="WP_202246631.1">
    <property type="nucleotide sequence ID" value="NZ_JAESIY010000018.1"/>
</dbReference>
<evidence type="ECO:0000313" key="5">
    <source>
        <dbReference type="EMBL" id="MBL3658838.1"/>
    </source>
</evidence>
<dbReference type="InterPro" id="IPR036291">
    <property type="entry name" value="NAD(P)-bd_dom_sf"/>
</dbReference>
<proteinExistence type="inferred from homology"/>
<comment type="caution">
    <text evidence="5">The sequence shown here is derived from an EMBL/GenBank/DDBJ whole genome shotgun (WGS) entry which is preliminary data.</text>
</comment>
<evidence type="ECO:0000259" key="4">
    <source>
        <dbReference type="SMART" id="SM00822"/>
    </source>
</evidence>
<evidence type="ECO:0000313" key="6">
    <source>
        <dbReference type="Proteomes" id="UP000659388"/>
    </source>
</evidence>
<dbReference type="FunFam" id="3.40.50.720:FF:000084">
    <property type="entry name" value="Short-chain dehydrogenase reductase"/>
    <property type="match status" value="1"/>
</dbReference>
<dbReference type="PRINTS" id="PR00081">
    <property type="entry name" value="GDHRDH"/>
</dbReference>
<gene>
    <name evidence="5" type="ORF">JL102_22000</name>
</gene>
<dbReference type="PANTHER" id="PTHR24321">
    <property type="entry name" value="DEHYDROGENASES, SHORT CHAIN"/>
    <property type="match status" value="1"/>
</dbReference>
<dbReference type="Pfam" id="PF13561">
    <property type="entry name" value="adh_short_C2"/>
    <property type="match status" value="1"/>
</dbReference>
<dbReference type="PANTHER" id="PTHR24321:SF8">
    <property type="entry name" value="ESTRADIOL 17-BETA-DEHYDROGENASE 8-RELATED"/>
    <property type="match status" value="1"/>
</dbReference>
<dbReference type="NCBIfam" id="NF005559">
    <property type="entry name" value="PRK07231.1"/>
    <property type="match status" value="1"/>
</dbReference>
<sequence>MANFENKVALITGGSGSIGFETAKNLAGKGAKVLIVDIDEKALQEKEKEAKDTGLEISYCVADVTKSDQVENYVNTCIERYGKIDFFFNNAGIEGVVKPMQDYPEDIFDKVLSVNVKGVFLGMKHVIPKIEDGGSIVITSSVAGLQGSPGLVAYHTSKHAVIGIMRTAALELGARNIRVNTIHPGVVDNRMMRSLEEGMNPGHGAEVKSQMENAVPLKRYAKAEDISNMTAFLFSDESSYVNGTTISIDGGMQA</sequence>
<evidence type="ECO:0000256" key="2">
    <source>
        <dbReference type="ARBA" id="ARBA00023002"/>
    </source>
</evidence>
<dbReference type="GO" id="GO:0016491">
    <property type="term" value="F:oxidoreductase activity"/>
    <property type="evidence" value="ECO:0007669"/>
    <property type="project" value="UniProtKB-KW"/>
</dbReference>
<dbReference type="SMART" id="SM00822">
    <property type="entry name" value="PKS_KR"/>
    <property type="match status" value="1"/>
</dbReference>
<comment type="similarity">
    <text evidence="1">Belongs to the short-chain dehydrogenases/reductases (SDR) family.</text>
</comment>
<organism evidence="5 6">
    <name type="scientific">Fulvivirga sediminis</name>
    <dbReference type="NCBI Taxonomy" id="2803949"/>
    <lineage>
        <taxon>Bacteria</taxon>
        <taxon>Pseudomonadati</taxon>
        <taxon>Bacteroidota</taxon>
        <taxon>Cytophagia</taxon>
        <taxon>Cytophagales</taxon>
        <taxon>Fulvivirgaceae</taxon>
        <taxon>Fulvivirga</taxon>
    </lineage>
</organism>
<reference evidence="5" key="1">
    <citation type="submission" date="2021-01" db="EMBL/GenBank/DDBJ databases">
        <title>Fulvivirga kasyanovii gen. nov., sp nov., a novel member of the phylum Bacteroidetes isolated from seawater in a mussel farm.</title>
        <authorList>
            <person name="Zhao L.-H."/>
            <person name="Wang Z.-J."/>
        </authorList>
    </citation>
    <scope>NUCLEOTIDE SEQUENCE</scope>
    <source>
        <strain evidence="5">2943</strain>
    </source>
</reference>
<accession>A0A937K0Z4</accession>
<keyword evidence="6" id="KW-1185">Reference proteome</keyword>
<evidence type="ECO:0000256" key="1">
    <source>
        <dbReference type="ARBA" id="ARBA00006484"/>
    </source>
</evidence>
<dbReference type="CDD" id="cd05233">
    <property type="entry name" value="SDR_c"/>
    <property type="match status" value="1"/>
</dbReference>
<protein>
    <submittedName>
        <fullName evidence="5">SDR family oxidoreductase</fullName>
    </submittedName>
</protein>
<dbReference type="PRINTS" id="PR00080">
    <property type="entry name" value="SDRFAMILY"/>
</dbReference>
<dbReference type="SUPFAM" id="SSF51735">
    <property type="entry name" value="NAD(P)-binding Rossmann-fold domains"/>
    <property type="match status" value="1"/>
</dbReference>
<keyword evidence="3" id="KW-0520">NAD</keyword>
<feature type="domain" description="Ketoreductase" evidence="4">
    <location>
        <begin position="7"/>
        <end position="189"/>
    </location>
</feature>